<evidence type="ECO:0000256" key="10">
    <source>
        <dbReference type="ARBA" id="ARBA00025466"/>
    </source>
</evidence>
<dbReference type="PANTHER" id="PTHR23110">
    <property type="entry name" value="BTB DOMAIN TRANSCRIPTION FACTOR"/>
    <property type="match status" value="1"/>
</dbReference>
<evidence type="ECO:0000256" key="12">
    <source>
        <dbReference type="SAM" id="MobiDB-lite"/>
    </source>
</evidence>
<dbReference type="SUPFAM" id="SSF54695">
    <property type="entry name" value="POZ domain"/>
    <property type="match status" value="1"/>
</dbReference>
<accession>A0A9P0MX18</accession>
<dbReference type="InterPro" id="IPR028002">
    <property type="entry name" value="Myb_DNA-bind_5"/>
</dbReference>
<evidence type="ECO:0000256" key="7">
    <source>
        <dbReference type="ARBA" id="ARBA00023015"/>
    </source>
</evidence>
<evidence type="ECO:0000259" key="13">
    <source>
        <dbReference type="PROSITE" id="PS50097"/>
    </source>
</evidence>
<dbReference type="GO" id="GO:0048813">
    <property type="term" value="P:dendrite morphogenesis"/>
    <property type="evidence" value="ECO:0007669"/>
    <property type="project" value="UniProtKB-ARBA"/>
</dbReference>
<reference evidence="14" key="1">
    <citation type="submission" date="2022-01" db="EMBL/GenBank/DDBJ databases">
        <authorList>
            <person name="King R."/>
        </authorList>
    </citation>
    <scope>NUCLEOTIDE SEQUENCE</scope>
</reference>
<sequence length="501" mass="54730">MECVPDLAFLQMAAASSSEMLNKMMWHSSSSGGGSGGHSTTMKQRKTNFTSREVEALLAAVANRKDTVLFGVAGGLGWARAWHEVAQQVSAVEGIHRSESDVRKKWTYLKWEAKNTSKPGRDPTSRAVLDILTSRELEAPSSNSLLEQLLVPQGSPNSTSPVPIAPKKTAPPPPPQPTQPPEVCLKWNSYHSNMQATFPSLLNNEQFVDVTLACEGRSIKCHKVMLSACSSYFEELLSQNPCQHPIVFMRDLKFWEVQALVEFMYSGEVNVAQEKLPSLLAAAEALQIKGLTGPSTTSSNHDDDPTGSGETDDGHPQPQKRIRKRKSAHPVAYPIRIQNTPSPSPSGNQIQSQASPQTQQQQQSLQQQQTPLQVQKIKVPIMSSIPGSSHHREEPSYHPPVRIKREHSSTPPLALLKDEPLDLGVDSSERNKEDNNGQMYNSTLQDTINRLHGKQLSLNQVFVNSGSGLVKMESNGGLSEDEGSGSDRSPVQTDPGESGDA</sequence>
<dbReference type="Gene3D" id="1.10.10.60">
    <property type="entry name" value="Homeodomain-like"/>
    <property type="match status" value="1"/>
</dbReference>
<evidence type="ECO:0000256" key="9">
    <source>
        <dbReference type="ARBA" id="ARBA00023242"/>
    </source>
</evidence>
<dbReference type="GO" id="GO:0045476">
    <property type="term" value="P:nurse cell apoptotic process"/>
    <property type="evidence" value="ECO:0007669"/>
    <property type="project" value="UniProtKB-ARBA"/>
</dbReference>
<dbReference type="InterPro" id="IPR011333">
    <property type="entry name" value="SKP1/BTB/POZ_sf"/>
</dbReference>
<dbReference type="GO" id="GO:0008406">
    <property type="term" value="P:gonad development"/>
    <property type="evidence" value="ECO:0007669"/>
    <property type="project" value="UniProtKB-ARBA"/>
</dbReference>
<gene>
    <name evidence="14" type="ORF">NEZAVI_LOCUS15765</name>
</gene>
<evidence type="ECO:0000256" key="4">
    <source>
        <dbReference type="ARBA" id="ARBA00022473"/>
    </source>
</evidence>
<feature type="region of interest" description="Disordered" evidence="12">
    <location>
        <begin position="468"/>
        <end position="501"/>
    </location>
</feature>
<feature type="domain" description="BTB" evidence="13">
    <location>
        <begin position="208"/>
        <end position="273"/>
    </location>
</feature>
<evidence type="ECO:0000313" key="14">
    <source>
        <dbReference type="EMBL" id="CAH1408190.1"/>
    </source>
</evidence>
<dbReference type="SMART" id="SM00225">
    <property type="entry name" value="BTB"/>
    <property type="match status" value="1"/>
</dbReference>
<dbReference type="InterPro" id="IPR000210">
    <property type="entry name" value="BTB/POZ_dom"/>
</dbReference>
<dbReference type="CDD" id="cd18315">
    <property type="entry name" value="BTB_POZ_BAB-like"/>
    <property type="match status" value="1"/>
</dbReference>
<dbReference type="InterPro" id="IPR051095">
    <property type="entry name" value="Dros_DevTransReg"/>
</dbReference>
<dbReference type="Pfam" id="PF13873">
    <property type="entry name" value="Myb_DNA-bind_5"/>
    <property type="match status" value="1"/>
</dbReference>
<dbReference type="Gene3D" id="3.30.710.10">
    <property type="entry name" value="Potassium Channel Kv1.1, Chain A"/>
    <property type="match status" value="1"/>
</dbReference>
<feature type="compositionally biased region" description="Pro residues" evidence="12">
    <location>
        <begin position="169"/>
        <end position="180"/>
    </location>
</feature>
<evidence type="ECO:0000256" key="8">
    <source>
        <dbReference type="ARBA" id="ARBA00023163"/>
    </source>
</evidence>
<feature type="compositionally biased region" description="Polar residues" evidence="12">
    <location>
        <begin position="337"/>
        <end position="348"/>
    </location>
</feature>
<keyword evidence="7" id="KW-0805">Transcription regulation</keyword>
<dbReference type="GO" id="GO:0006357">
    <property type="term" value="P:regulation of transcription by RNA polymerase II"/>
    <property type="evidence" value="ECO:0007669"/>
    <property type="project" value="TreeGrafter"/>
</dbReference>
<proteinExistence type="predicted"/>
<dbReference type="GO" id="GO:0007464">
    <property type="term" value="P:R3/R4 cell fate commitment"/>
    <property type="evidence" value="ECO:0007669"/>
    <property type="project" value="UniProtKB-ARBA"/>
</dbReference>
<dbReference type="Proteomes" id="UP001152798">
    <property type="component" value="Chromosome 7"/>
</dbReference>
<keyword evidence="9" id="KW-0539">Nucleus</keyword>
<dbReference type="AlphaFoldDB" id="A0A9P0MX18"/>
<keyword evidence="5" id="KW-0221">Differentiation</keyword>
<dbReference type="GO" id="GO:0007526">
    <property type="term" value="P:larval somatic muscle development"/>
    <property type="evidence" value="ECO:0007669"/>
    <property type="project" value="UniProtKB-ARBA"/>
</dbReference>
<dbReference type="GO" id="GO:0045467">
    <property type="term" value="P:R7 cell development"/>
    <property type="evidence" value="ECO:0007669"/>
    <property type="project" value="UniProtKB-ARBA"/>
</dbReference>
<dbReference type="EMBL" id="OV725083">
    <property type="protein sequence ID" value="CAH1408190.1"/>
    <property type="molecule type" value="Genomic_DNA"/>
</dbReference>
<evidence type="ECO:0000256" key="11">
    <source>
        <dbReference type="ARBA" id="ARBA00037382"/>
    </source>
</evidence>
<name>A0A9P0MX18_NEZVI</name>
<evidence type="ECO:0000256" key="1">
    <source>
        <dbReference type="ARBA" id="ARBA00004123"/>
    </source>
</evidence>
<evidence type="ECO:0000256" key="6">
    <source>
        <dbReference type="ARBA" id="ARBA00022902"/>
    </source>
</evidence>
<feature type="compositionally biased region" description="Basic residues" evidence="12">
    <location>
        <begin position="318"/>
        <end position="328"/>
    </location>
</feature>
<feature type="region of interest" description="Disordered" evidence="12">
    <location>
        <begin position="291"/>
        <end position="440"/>
    </location>
</feature>
<dbReference type="Pfam" id="PF00651">
    <property type="entry name" value="BTB"/>
    <property type="match status" value="1"/>
</dbReference>
<comment type="subunit">
    <text evidence="2">Self-associates forming complexes of several hundred monomers.</text>
</comment>
<dbReference type="GO" id="GO:0005634">
    <property type="term" value="C:nucleus"/>
    <property type="evidence" value="ECO:0007669"/>
    <property type="project" value="UniProtKB-SubCell"/>
</dbReference>
<keyword evidence="8" id="KW-0804">Transcription</keyword>
<dbReference type="PROSITE" id="PS50097">
    <property type="entry name" value="BTB"/>
    <property type="match status" value="1"/>
</dbReference>
<feature type="region of interest" description="Disordered" evidence="12">
    <location>
        <begin position="151"/>
        <end position="180"/>
    </location>
</feature>
<keyword evidence="4" id="KW-0217">Developmental protein</keyword>
<protein>
    <recommendedName>
        <fullName evidence="3">Regulatory protein zeste</fullName>
    </recommendedName>
</protein>
<evidence type="ECO:0000256" key="5">
    <source>
        <dbReference type="ARBA" id="ARBA00022782"/>
    </source>
</evidence>
<dbReference type="OrthoDB" id="3066195at2759"/>
<comment type="subcellular location">
    <subcellularLocation>
        <location evidence="1">Nucleus</location>
    </subcellularLocation>
</comment>
<comment type="function">
    <text evidence="11">Putative transcription factor required for axon growth and guidance in the central and peripheral nervous systems. Repels CNS axons away from the midline by promoting the expression of the midline repellent sli and its receptor robo.</text>
</comment>
<keyword evidence="6" id="KW-0524">Neurogenesis</keyword>
<evidence type="ECO:0000256" key="2">
    <source>
        <dbReference type="ARBA" id="ARBA00011764"/>
    </source>
</evidence>
<feature type="compositionally biased region" description="Low complexity" evidence="12">
    <location>
        <begin position="349"/>
        <end position="375"/>
    </location>
</feature>
<dbReference type="GO" id="GO:0035167">
    <property type="term" value="P:larval lymph gland hemopoiesis"/>
    <property type="evidence" value="ECO:0007669"/>
    <property type="project" value="UniProtKB-ARBA"/>
</dbReference>
<keyword evidence="15" id="KW-1185">Reference proteome</keyword>
<dbReference type="GO" id="GO:0016199">
    <property type="term" value="P:axon midline choice point recognition"/>
    <property type="evidence" value="ECO:0007669"/>
    <property type="project" value="UniProtKB-ARBA"/>
</dbReference>
<dbReference type="PANTHER" id="PTHR23110:SF111">
    <property type="entry name" value="LONGITUDINALS LACKING PROTEIN, ISOFORMS F_I_K_T"/>
    <property type="match status" value="1"/>
</dbReference>
<evidence type="ECO:0000256" key="3">
    <source>
        <dbReference type="ARBA" id="ARBA00016807"/>
    </source>
</evidence>
<evidence type="ECO:0000313" key="15">
    <source>
        <dbReference type="Proteomes" id="UP001152798"/>
    </source>
</evidence>
<comment type="function">
    <text evidence="10">Involved in transvection phenomena (= synapsis-dependent gene expression), where the synaptic pairing of chromosomes carrying genes with which zeste interacts influences the expression of these genes. Zeste binds to DNA and stimulates transcription from a nearby promoter.</text>
</comment>
<organism evidence="14 15">
    <name type="scientific">Nezara viridula</name>
    <name type="common">Southern green stink bug</name>
    <name type="synonym">Cimex viridulus</name>
    <dbReference type="NCBI Taxonomy" id="85310"/>
    <lineage>
        <taxon>Eukaryota</taxon>
        <taxon>Metazoa</taxon>
        <taxon>Ecdysozoa</taxon>
        <taxon>Arthropoda</taxon>
        <taxon>Hexapoda</taxon>
        <taxon>Insecta</taxon>
        <taxon>Pterygota</taxon>
        <taxon>Neoptera</taxon>
        <taxon>Paraneoptera</taxon>
        <taxon>Hemiptera</taxon>
        <taxon>Heteroptera</taxon>
        <taxon>Panheteroptera</taxon>
        <taxon>Pentatomomorpha</taxon>
        <taxon>Pentatomoidea</taxon>
        <taxon>Pentatomidae</taxon>
        <taxon>Pentatominae</taxon>
        <taxon>Nezara</taxon>
    </lineage>
</organism>